<dbReference type="AlphaFoldDB" id="A0A093H2R5"/>
<dbReference type="EMBL" id="KL205878">
    <property type="protein sequence ID" value="KFV75941.1"/>
    <property type="molecule type" value="Genomic_DNA"/>
</dbReference>
<feature type="region of interest" description="Disordered" evidence="1">
    <location>
        <begin position="1"/>
        <end position="125"/>
    </location>
</feature>
<feature type="compositionally biased region" description="Basic and acidic residues" evidence="1">
    <location>
        <begin position="35"/>
        <end position="45"/>
    </location>
</feature>
<evidence type="ECO:0000313" key="3">
    <source>
        <dbReference type="Proteomes" id="UP000053584"/>
    </source>
</evidence>
<reference evidence="2 3" key="1">
    <citation type="submission" date="2014-04" db="EMBL/GenBank/DDBJ databases">
        <title>Genome evolution of avian class.</title>
        <authorList>
            <person name="Zhang G."/>
            <person name="Li C."/>
        </authorList>
    </citation>
    <scope>NUCLEOTIDE SEQUENCE [LARGE SCALE GENOMIC DNA]</scope>
    <source>
        <strain evidence="2">BGI_N308</strain>
    </source>
</reference>
<feature type="non-terminal residue" evidence="2">
    <location>
        <position position="125"/>
    </location>
</feature>
<gene>
    <name evidence="2" type="ORF">N308_14282</name>
</gene>
<feature type="compositionally biased region" description="Polar residues" evidence="1">
    <location>
        <begin position="24"/>
        <end position="34"/>
    </location>
</feature>
<organism evidence="2 3">
    <name type="scientific">Struthio camelus australis</name>
    <dbReference type="NCBI Taxonomy" id="441894"/>
    <lineage>
        <taxon>Eukaryota</taxon>
        <taxon>Metazoa</taxon>
        <taxon>Chordata</taxon>
        <taxon>Craniata</taxon>
        <taxon>Vertebrata</taxon>
        <taxon>Euteleostomi</taxon>
        <taxon>Archelosauria</taxon>
        <taxon>Archosauria</taxon>
        <taxon>Dinosauria</taxon>
        <taxon>Saurischia</taxon>
        <taxon>Theropoda</taxon>
        <taxon>Coelurosauria</taxon>
        <taxon>Aves</taxon>
        <taxon>Palaeognathae</taxon>
        <taxon>Struthioniformes</taxon>
        <taxon>Struthionidae</taxon>
        <taxon>Struthio</taxon>
    </lineage>
</organism>
<name>A0A093H2R5_STRCA</name>
<feature type="compositionally biased region" description="Polar residues" evidence="1">
    <location>
        <begin position="72"/>
        <end position="83"/>
    </location>
</feature>
<feature type="compositionally biased region" description="Basic and acidic residues" evidence="1">
    <location>
        <begin position="1"/>
        <end position="21"/>
    </location>
</feature>
<evidence type="ECO:0000256" key="1">
    <source>
        <dbReference type="SAM" id="MobiDB-lite"/>
    </source>
</evidence>
<keyword evidence="3" id="KW-1185">Reference proteome</keyword>
<proteinExistence type="predicted"/>
<protein>
    <submittedName>
        <fullName evidence="2">Uncharacterized protein</fullName>
    </submittedName>
</protein>
<sequence>PAAEDIKTLKTKAVKEDDKHQHSGKYQSPPSNKSVKCEEIARGGEKQQTVSESFTEPDATAVKEKNKDTGSGMCQSPSSNSLVKPQERKSTAEKQQSTRPSDENITYKAGSPEKKSGPRKTKKYQ</sequence>
<accession>A0A093H2R5</accession>
<feature type="non-terminal residue" evidence="2">
    <location>
        <position position="1"/>
    </location>
</feature>
<evidence type="ECO:0000313" key="2">
    <source>
        <dbReference type="EMBL" id="KFV75941.1"/>
    </source>
</evidence>
<dbReference type="Proteomes" id="UP000053584">
    <property type="component" value="Unassembled WGS sequence"/>
</dbReference>